<dbReference type="InterPro" id="IPR029150">
    <property type="entry name" value="dCache_3"/>
</dbReference>
<dbReference type="Pfam" id="PF08447">
    <property type="entry name" value="PAS_3"/>
    <property type="match status" value="1"/>
</dbReference>
<feature type="domain" description="PAC" evidence="16">
    <location>
        <begin position="414"/>
        <end position="466"/>
    </location>
</feature>
<evidence type="ECO:0000256" key="8">
    <source>
        <dbReference type="ARBA" id="ARBA00022741"/>
    </source>
</evidence>
<dbReference type="InterPro" id="IPR000700">
    <property type="entry name" value="PAS-assoc_C"/>
</dbReference>
<evidence type="ECO:0000313" key="17">
    <source>
        <dbReference type="EMBL" id="EHP28927.1"/>
    </source>
</evidence>
<dbReference type="SUPFAM" id="SSF55785">
    <property type="entry name" value="PYP-like sensor domain (PAS domain)"/>
    <property type="match status" value="3"/>
</dbReference>
<dbReference type="Pfam" id="PF14827">
    <property type="entry name" value="dCache_3"/>
    <property type="match status" value="1"/>
</dbReference>
<evidence type="ECO:0000256" key="6">
    <source>
        <dbReference type="ARBA" id="ARBA00022679"/>
    </source>
</evidence>
<evidence type="ECO:0000313" key="18">
    <source>
        <dbReference type="Proteomes" id="UP000006431"/>
    </source>
</evidence>
<dbReference type="InterPro" id="IPR036097">
    <property type="entry name" value="HisK_dim/P_sf"/>
</dbReference>
<keyword evidence="11 13" id="KW-1133">Transmembrane helix</keyword>
<evidence type="ECO:0000259" key="15">
    <source>
        <dbReference type="PROSITE" id="PS50112"/>
    </source>
</evidence>
<dbReference type="EMBL" id="AFRZ01000001">
    <property type="protein sequence ID" value="EHP28927.1"/>
    <property type="molecule type" value="Genomic_DNA"/>
</dbReference>
<comment type="catalytic activity">
    <reaction evidence="1">
        <text>ATP + protein L-histidine = ADP + protein N-phospho-L-histidine.</text>
        <dbReference type="EC" id="2.7.13.3"/>
    </reaction>
</comment>
<dbReference type="PATRIC" id="fig|929558.5.peg.398"/>
<feature type="domain" description="Histidine kinase" evidence="14">
    <location>
        <begin position="755"/>
        <end position="970"/>
    </location>
</feature>
<evidence type="ECO:0000256" key="4">
    <source>
        <dbReference type="ARBA" id="ARBA00022475"/>
    </source>
</evidence>
<dbReference type="PANTHER" id="PTHR43304">
    <property type="entry name" value="PHYTOCHROME-LIKE PROTEIN CPH1"/>
    <property type="match status" value="1"/>
</dbReference>
<dbReference type="InterPro" id="IPR013655">
    <property type="entry name" value="PAS_fold_3"/>
</dbReference>
<dbReference type="HOGENOM" id="CLU_304811_0_0_7"/>
<evidence type="ECO:0000256" key="9">
    <source>
        <dbReference type="ARBA" id="ARBA00022777"/>
    </source>
</evidence>
<dbReference type="Gene3D" id="3.30.565.10">
    <property type="entry name" value="Histidine kinase-like ATPase, C-terminal domain"/>
    <property type="match status" value="1"/>
</dbReference>
<dbReference type="EC" id="2.7.13.3" evidence="3"/>
<dbReference type="InterPro" id="IPR052162">
    <property type="entry name" value="Sensor_kinase/Photoreceptor"/>
</dbReference>
<gene>
    <name evidence="17" type="ORF">SMGD1_0400</name>
</gene>
<dbReference type="RefSeq" id="WP_008339962.1">
    <property type="nucleotide sequence ID" value="NZ_AFRZ01000001.1"/>
</dbReference>
<dbReference type="Gene3D" id="1.10.287.130">
    <property type="match status" value="1"/>
</dbReference>
<dbReference type="NCBIfam" id="TIGR00229">
    <property type="entry name" value="sensory_box"/>
    <property type="match status" value="2"/>
</dbReference>
<feature type="transmembrane region" description="Helical" evidence="13">
    <location>
        <begin position="12"/>
        <end position="36"/>
    </location>
</feature>
<dbReference type="Pfam" id="PF13188">
    <property type="entry name" value="PAS_8"/>
    <property type="match status" value="1"/>
</dbReference>
<dbReference type="PROSITE" id="PS50113">
    <property type="entry name" value="PAC"/>
    <property type="match status" value="1"/>
</dbReference>
<dbReference type="InterPro" id="IPR029151">
    <property type="entry name" value="Sensor-like_sf"/>
</dbReference>
<keyword evidence="4" id="KW-1003">Cell membrane</keyword>
<sequence length="974" mass="112166">MKKLDTSSLRKSVTFSIVITMFILIVVIVAITNFIYEDRDKDYERKHSLQVHRSIDQTIHHYVKEYVYINKRIIQTTKLATLLEKKDRESIYKLLKPKWDLMREEESALKTMHIHLKDGHSFLRMHMPNIYGDELTHIRPIIKEIHTSHKEISGFETGTHNSLYRIITPIFDNKNEYIGALEIGLSLNFIINELKDINGVDGLVFIKNDKLSLPKNIKNKLLNGYEIQSTPHGNLDLIYKSLKTLDFKRQDVTVSTANNDYKVHIFSLNDFENKPKIKILIFHDILKSFTDEDYLLIIQLSFILISLAILVWFIYTRIKSYENRVTEIYRKQILKIHESQHLLAKSQKITHIGSWKLNIASNKLIWSDEIYNIFEIDPKKFGATYEDFLNAIHPDDRKAVNSKYLESLENKTPYSLEHRLLMKDGRIKFVKERCETTFDELGNALVSIGTIEDITKQKELQNEIEFNRDYLQNIIDALPNIVIVTDGEKIKRANRTMLNFTGYETLDEFKKDHDCICDYFIKEENTLMPFVDELTWLAYIFANPNQTHEASMMRDGKIHRFIVQAKDLPVNDSTYEKNISVVTFADVTEIEVIRNKLNNSNKVLLENEEKLRAITDSALDAIIMLDNDGKFIFWNPKAKAILGYEEDELLGKDFHKIVAPKAFHEAAKKGYAKFAKTGEGDALGKILELSAIKKGGHEFPVSLLLNGVQIDGKWHGVGFMRDLSETKKMQNEIKQKDEIMLAQSRQAAMGDMISMIAHQWRQPITAISMGAQNMQLDIELEDVDYERFNDKLSKIVEQTSFLSKTIDDFRNFLKPNKKADICMLSKLVEGTLGLIGKSLENNNITLNKSFKNDIEFITYYSEVIQVLLNIINNSKDIILLKNMSNGTIDIRTDADEENVYIEICDNAGGIAQDVLPRIFEPYYTTKDEKGGTGLGLYMSQMIVEKHLKGTIVAENINGGACFKLSLPIKSNDGK</sequence>
<dbReference type="SUPFAM" id="SSF47384">
    <property type="entry name" value="Homodimeric domain of signal transducing histidine kinase"/>
    <property type="match status" value="1"/>
</dbReference>
<keyword evidence="8" id="KW-0547">Nucleotide-binding</keyword>
<dbReference type="InterPro" id="IPR003594">
    <property type="entry name" value="HATPase_dom"/>
</dbReference>
<dbReference type="AlphaFoldDB" id="B6BNX2"/>
<reference evidence="17 18" key="1">
    <citation type="journal article" date="2012" name="Proc. Natl. Acad. Sci. U.S.A.">
        <title>Genome and physiology of a model Epsilonproteobacterium responsible for sulfide detoxification in marine oxygen depletion zones.</title>
        <authorList>
            <person name="Grote J."/>
            <person name="Schott T."/>
            <person name="Bruckner C.G."/>
            <person name="Glockner F.O."/>
            <person name="Jost G."/>
            <person name="Teeling H."/>
            <person name="Labrenz M."/>
            <person name="Jurgens K."/>
        </authorList>
    </citation>
    <scope>NUCLEOTIDE SEQUENCE [LARGE SCALE GENOMIC DNA]</scope>
    <source>
        <strain evidence="17 18">GD1</strain>
    </source>
</reference>
<keyword evidence="18" id="KW-1185">Reference proteome</keyword>
<dbReference type="Proteomes" id="UP000006431">
    <property type="component" value="Unassembled WGS sequence"/>
</dbReference>
<evidence type="ECO:0000256" key="3">
    <source>
        <dbReference type="ARBA" id="ARBA00012438"/>
    </source>
</evidence>
<evidence type="ECO:0000259" key="16">
    <source>
        <dbReference type="PROSITE" id="PS50113"/>
    </source>
</evidence>
<dbReference type="GO" id="GO:0000155">
    <property type="term" value="F:phosphorelay sensor kinase activity"/>
    <property type="evidence" value="ECO:0007669"/>
    <property type="project" value="InterPro"/>
</dbReference>
<dbReference type="SMART" id="SM00387">
    <property type="entry name" value="HATPase_c"/>
    <property type="match status" value="1"/>
</dbReference>
<evidence type="ECO:0000259" key="14">
    <source>
        <dbReference type="PROSITE" id="PS50109"/>
    </source>
</evidence>
<keyword evidence="9 17" id="KW-0418">Kinase</keyword>
<dbReference type="Gene3D" id="3.30.450.20">
    <property type="entry name" value="PAS domain"/>
    <property type="match status" value="3"/>
</dbReference>
<proteinExistence type="predicted"/>
<dbReference type="OrthoDB" id="9799273at2"/>
<dbReference type="InterPro" id="IPR004358">
    <property type="entry name" value="Sig_transdc_His_kin-like_C"/>
</dbReference>
<feature type="transmembrane region" description="Helical" evidence="13">
    <location>
        <begin position="294"/>
        <end position="315"/>
    </location>
</feature>
<evidence type="ECO:0000256" key="13">
    <source>
        <dbReference type="SAM" id="Phobius"/>
    </source>
</evidence>
<keyword evidence="6" id="KW-0808">Transferase</keyword>
<keyword evidence="7 13" id="KW-0812">Transmembrane</keyword>
<dbReference type="SUPFAM" id="SSF55874">
    <property type="entry name" value="ATPase domain of HSP90 chaperone/DNA topoisomerase II/histidine kinase"/>
    <property type="match status" value="1"/>
</dbReference>
<evidence type="ECO:0000256" key="5">
    <source>
        <dbReference type="ARBA" id="ARBA00022553"/>
    </source>
</evidence>
<dbReference type="eggNOG" id="COG3706">
    <property type="taxonomic scope" value="Bacteria"/>
</dbReference>
<comment type="subcellular location">
    <subcellularLocation>
        <location evidence="2">Cell membrane</location>
        <topology evidence="2">Multi-pass membrane protein</topology>
    </subcellularLocation>
</comment>
<evidence type="ECO:0000256" key="11">
    <source>
        <dbReference type="ARBA" id="ARBA00022989"/>
    </source>
</evidence>
<dbReference type="InterPro" id="IPR005467">
    <property type="entry name" value="His_kinase_dom"/>
</dbReference>
<dbReference type="GO" id="GO:0005524">
    <property type="term" value="F:ATP binding"/>
    <property type="evidence" value="ECO:0007669"/>
    <property type="project" value="UniProtKB-KW"/>
</dbReference>
<dbReference type="CDD" id="cd00130">
    <property type="entry name" value="PAS"/>
    <property type="match status" value="2"/>
</dbReference>
<evidence type="ECO:0000256" key="1">
    <source>
        <dbReference type="ARBA" id="ARBA00000085"/>
    </source>
</evidence>
<dbReference type="Pfam" id="PF02518">
    <property type="entry name" value="HATPase_c"/>
    <property type="match status" value="1"/>
</dbReference>
<dbReference type="CDD" id="cd00082">
    <property type="entry name" value="HisKA"/>
    <property type="match status" value="1"/>
</dbReference>
<keyword evidence="5" id="KW-0597">Phosphoprotein</keyword>
<dbReference type="STRING" id="929558.SMGD1_0400"/>
<dbReference type="eggNOG" id="COG2202">
    <property type="taxonomic scope" value="Bacteria"/>
</dbReference>
<feature type="domain" description="PAS" evidence="15">
    <location>
        <begin position="607"/>
        <end position="661"/>
    </location>
</feature>
<comment type="caution">
    <text evidence="17">The sequence shown here is derived from an EMBL/GenBank/DDBJ whole genome shotgun (WGS) entry which is preliminary data.</text>
</comment>
<keyword evidence="10" id="KW-0067">ATP-binding</keyword>
<dbReference type="eggNOG" id="COG4191">
    <property type="taxonomic scope" value="Bacteria"/>
</dbReference>
<dbReference type="eggNOG" id="COG3829">
    <property type="taxonomic scope" value="Bacteria"/>
</dbReference>
<dbReference type="GO" id="GO:0005886">
    <property type="term" value="C:plasma membrane"/>
    <property type="evidence" value="ECO:0007669"/>
    <property type="project" value="UniProtKB-SubCell"/>
</dbReference>
<keyword evidence="12" id="KW-0902">Two-component regulatory system</keyword>
<dbReference type="PANTHER" id="PTHR43304:SF1">
    <property type="entry name" value="PAC DOMAIN-CONTAINING PROTEIN"/>
    <property type="match status" value="1"/>
</dbReference>
<dbReference type="PROSITE" id="PS50112">
    <property type="entry name" value="PAS"/>
    <property type="match status" value="1"/>
</dbReference>
<accession>B6BNX2</accession>
<evidence type="ECO:0000256" key="10">
    <source>
        <dbReference type="ARBA" id="ARBA00022840"/>
    </source>
</evidence>
<evidence type="ECO:0000256" key="12">
    <source>
        <dbReference type="ARBA" id="ARBA00023012"/>
    </source>
</evidence>
<name>B6BNX2_SULGG</name>
<organism evidence="17 18">
    <name type="scientific">Sulfurimonas gotlandica (strain DSM 19862 / JCM 16533 / GD1)</name>
    <dbReference type="NCBI Taxonomy" id="929558"/>
    <lineage>
        <taxon>Bacteria</taxon>
        <taxon>Pseudomonadati</taxon>
        <taxon>Campylobacterota</taxon>
        <taxon>Epsilonproteobacteria</taxon>
        <taxon>Campylobacterales</taxon>
        <taxon>Sulfurimonadaceae</taxon>
        <taxon>Sulfurimonas</taxon>
    </lineage>
</organism>
<dbReference type="InterPro" id="IPR000014">
    <property type="entry name" value="PAS"/>
</dbReference>
<dbReference type="SMART" id="SM00091">
    <property type="entry name" value="PAS"/>
    <property type="match status" value="3"/>
</dbReference>
<accession>H1FUS0</accession>
<dbReference type="PRINTS" id="PR00344">
    <property type="entry name" value="BCTRLSENSOR"/>
</dbReference>
<evidence type="ECO:0000256" key="2">
    <source>
        <dbReference type="ARBA" id="ARBA00004651"/>
    </source>
</evidence>
<keyword evidence="13" id="KW-0472">Membrane</keyword>
<protein>
    <recommendedName>
        <fullName evidence="3">histidine kinase</fullName>
        <ecNumber evidence="3">2.7.13.3</ecNumber>
    </recommendedName>
</protein>
<dbReference type="InterPro" id="IPR035965">
    <property type="entry name" value="PAS-like_dom_sf"/>
</dbReference>
<dbReference type="InterPro" id="IPR036890">
    <property type="entry name" value="HATPase_C_sf"/>
</dbReference>
<dbReference type="Gene3D" id="2.10.70.100">
    <property type="match status" value="1"/>
</dbReference>
<dbReference type="InterPro" id="IPR003661">
    <property type="entry name" value="HisK_dim/P_dom"/>
</dbReference>
<dbReference type="Pfam" id="PF13426">
    <property type="entry name" value="PAS_9"/>
    <property type="match status" value="1"/>
</dbReference>
<dbReference type="SUPFAM" id="SSF103190">
    <property type="entry name" value="Sensory domain-like"/>
    <property type="match status" value="1"/>
</dbReference>
<evidence type="ECO:0000256" key="7">
    <source>
        <dbReference type="ARBA" id="ARBA00022692"/>
    </source>
</evidence>
<dbReference type="PROSITE" id="PS50109">
    <property type="entry name" value="HIS_KIN"/>
    <property type="match status" value="1"/>
</dbReference>